<dbReference type="SUPFAM" id="SSF46988">
    <property type="entry name" value="Tubulin chaperone cofactor A"/>
    <property type="match status" value="1"/>
</dbReference>
<dbReference type="AlphaFoldDB" id="A0A8H5AY72"/>
<evidence type="ECO:0000256" key="3">
    <source>
        <dbReference type="RuleBase" id="RU364030"/>
    </source>
</evidence>
<dbReference type="GO" id="GO:0007021">
    <property type="term" value="P:tubulin complex assembly"/>
    <property type="evidence" value="ECO:0007669"/>
    <property type="project" value="UniProtKB-UniRule"/>
</dbReference>
<sequence length="111" mass="12276">MSDIAAAKRGLKIKSGAVKRLAKEVKVYVQETSQYEAREAKLVADGADEWDIKNATKIVEESKKMIVDTRERLSKTVDDLQGFITSSKAEFDLEKDEDLLAAEATLKSPTA</sequence>
<dbReference type="Gene3D" id="1.20.58.90">
    <property type="match status" value="1"/>
</dbReference>
<keyword evidence="3" id="KW-0206">Cytoskeleton</keyword>
<dbReference type="PANTHER" id="PTHR21500:SF0">
    <property type="entry name" value="TUBULIN-SPECIFIC CHAPERONE A"/>
    <property type="match status" value="1"/>
</dbReference>
<accession>A0A8H5AY72</accession>
<organism evidence="4 5">
    <name type="scientific">Psilocybe cf. subviscida</name>
    <dbReference type="NCBI Taxonomy" id="2480587"/>
    <lineage>
        <taxon>Eukaryota</taxon>
        <taxon>Fungi</taxon>
        <taxon>Dikarya</taxon>
        <taxon>Basidiomycota</taxon>
        <taxon>Agaricomycotina</taxon>
        <taxon>Agaricomycetes</taxon>
        <taxon>Agaricomycetidae</taxon>
        <taxon>Agaricales</taxon>
        <taxon>Agaricineae</taxon>
        <taxon>Strophariaceae</taxon>
        <taxon>Psilocybe</taxon>
    </lineage>
</organism>
<dbReference type="GO" id="GO:0048487">
    <property type="term" value="F:beta-tubulin binding"/>
    <property type="evidence" value="ECO:0007669"/>
    <property type="project" value="InterPro"/>
</dbReference>
<comment type="caution">
    <text evidence="4">The sequence shown here is derived from an EMBL/GenBank/DDBJ whole genome shotgun (WGS) entry which is preliminary data.</text>
</comment>
<comment type="subunit">
    <text evidence="3">Supercomplex made of cofactors A to E. Cofactors A and D function by capturing and stabilizing tubulin in a quasi-native conformation. Cofactor E binds to the cofactor D-tubulin complex; interaction with cofactor C then causes the release of tubulin polypeptides that are committed to the native state.</text>
</comment>
<dbReference type="EMBL" id="JAACJJ010000056">
    <property type="protein sequence ID" value="KAF5313097.1"/>
    <property type="molecule type" value="Genomic_DNA"/>
</dbReference>
<evidence type="ECO:0000313" key="4">
    <source>
        <dbReference type="EMBL" id="KAF5313097.1"/>
    </source>
</evidence>
<keyword evidence="3" id="KW-0963">Cytoplasm</keyword>
<keyword evidence="5" id="KW-1185">Reference proteome</keyword>
<keyword evidence="3" id="KW-0493">Microtubule</keyword>
<name>A0A8H5AY72_9AGAR</name>
<reference evidence="4 5" key="1">
    <citation type="journal article" date="2020" name="ISME J.">
        <title>Uncovering the hidden diversity of litter-decomposition mechanisms in mushroom-forming fungi.</title>
        <authorList>
            <person name="Floudas D."/>
            <person name="Bentzer J."/>
            <person name="Ahren D."/>
            <person name="Johansson T."/>
            <person name="Persson P."/>
            <person name="Tunlid A."/>
        </authorList>
    </citation>
    <scope>NUCLEOTIDE SEQUENCE [LARGE SCALE GENOMIC DNA]</scope>
    <source>
        <strain evidence="4 5">CBS 101986</strain>
    </source>
</reference>
<gene>
    <name evidence="4" type="ORF">D9619_002666</name>
</gene>
<dbReference type="GO" id="GO:0005874">
    <property type="term" value="C:microtubule"/>
    <property type="evidence" value="ECO:0007669"/>
    <property type="project" value="UniProtKB-KW"/>
</dbReference>
<dbReference type="Proteomes" id="UP000567179">
    <property type="component" value="Unassembled WGS sequence"/>
</dbReference>
<comment type="subcellular location">
    <subcellularLocation>
        <location evidence="3">Cytoplasm</location>
        <location evidence="3">Cytoskeleton</location>
    </subcellularLocation>
</comment>
<protein>
    <recommendedName>
        <fullName evidence="3">Tubulin-specific chaperone A</fullName>
    </recommendedName>
</protein>
<evidence type="ECO:0000256" key="1">
    <source>
        <dbReference type="ARBA" id="ARBA00006806"/>
    </source>
</evidence>
<evidence type="ECO:0000256" key="2">
    <source>
        <dbReference type="ARBA" id="ARBA00023186"/>
    </source>
</evidence>
<evidence type="ECO:0000313" key="5">
    <source>
        <dbReference type="Proteomes" id="UP000567179"/>
    </source>
</evidence>
<dbReference type="OrthoDB" id="296187at2759"/>
<dbReference type="Pfam" id="PF02970">
    <property type="entry name" value="TBCA"/>
    <property type="match status" value="1"/>
</dbReference>
<dbReference type="GO" id="GO:0007023">
    <property type="term" value="P:post-chaperonin tubulin folding pathway"/>
    <property type="evidence" value="ECO:0007669"/>
    <property type="project" value="UniProtKB-UniRule"/>
</dbReference>
<keyword evidence="2 3" id="KW-0143">Chaperone</keyword>
<dbReference type="InterPro" id="IPR036126">
    <property type="entry name" value="TBCA_sf"/>
</dbReference>
<comment type="similarity">
    <text evidence="1 3">Belongs to the TBCA family.</text>
</comment>
<dbReference type="GO" id="GO:0005829">
    <property type="term" value="C:cytosol"/>
    <property type="evidence" value="ECO:0007669"/>
    <property type="project" value="TreeGrafter"/>
</dbReference>
<dbReference type="InterPro" id="IPR004226">
    <property type="entry name" value="TBCA"/>
</dbReference>
<dbReference type="PANTHER" id="PTHR21500">
    <property type="entry name" value="TUBULIN-SPECIFIC CHAPERONE A"/>
    <property type="match status" value="1"/>
</dbReference>
<proteinExistence type="inferred from homology"/>